<feature type="region of interest" description="Disordered" evidence="1">
    <location>
        <begin position="1"/>
        <end position="31"/>
    </location>
</feature>
<feature type="compositionally biased region" description="Polar residues" evidence="1">
    <location>
        <begin position="12"/>
        <end position="24"/>
    </location>
</feature>
<reference evidence="2" key="1">
    <citation type="journal article" date="2023" name="Mol. Biol. Evol.">
        <title>Third-Generation Sequencing Reveals the Adaptive Role of the Epigenome in Three Deep-Sea Polychaetes.</title>
        <authorList>
            <person name="Perez M."/>
            <person name="Aroh O."/>
            <person name="Sun Y."/>
            <person name="Lan Y."/>
            <person name="Juniper S.K."/>
            <person name="Young C.R."/>
            <person name="Angers B."/>
            <person name="Qian P.Y."/>
        </authorList>
    </citation>
    <scope>NUCLEOTIDE SEQUENCE</scope>
    <source>
        <strain evidence="2">P08H-3</strain>
    </source>
</reference>
<evidence type="ECO:0000256" key="1">
    <source>
        <dbReference type="SAM" id="MobiDB-lite"/>
    </source>
</evidence>
<protein>
    <submittedName>
        <fullName evidence="2">Uncharacterized protein</fullName>
    </submittedName>
</protein>
<dbReference type="AlphaFoldDB" id="A0AAD9JIF8"/>
<evidence type="ECO:0000313" key="3">
    <source>
        <dbReference type="Proteomes" id="UP001208570"/>
    </source>
</evidence>
<accession>A0AAD9JIF8</accession>
<keyword evidence="3" id="KW-1185">Reference proteome</keyword>
<dbReference type="EMBL" id="JAODUP010000292">
    <property type="protein sequence ID" value="KAK2153567.1"/>
    <property type="molecule type" value="Genomic_DNA"/>
</dbReference>
<sequence>MPPNGIYKRPGKQSTESRQSSNYDVSRLSRDNQTNRTECCKVGDFNRRNRMEFGHHTLVEKYSNGFRNQIPPTTMTTYNENRIIRVDRSLKVLLYRTTGRAQGYSISDSENGSGHNQIAHLANFEHDVGCVSQYQKIELSSTNHPTSPQIETRRQYSSSRKFHPHPESSVNTVGYRFESESVLDKNAEGVFLMDDVVFPRAVIYNISLYCVRPDRSVWIQVWRPVDQKALTYRLVGQVNLITGAVPRYYQIILNTRDEMIFTESGDRLAIYHDKQSSPVAYRFIQSTMTPVYRATPGSDVNMSVGTEISFLDFMFPYRFSVSVTFDTDVDHYLDTGTRTMIVPTVKSTTLRTVPPLPTGRDNLIYMGNLLSSRHSIMTTNARGVYILRHVRFRRGVVVSFFGYFVRKAPIWFQIWRPIRTGDVSMYMLVGQIRAEPDFFPWRQEVSQDRIK</sequence>
<gene>
    <name evidence="2" type="ORF">LSH36_292g00084</name>
</gene>
<proteinExistence type="predicted"/>
<name>A0AAD9JIF8_9ANNE</name>
<dbReference type="Proteomes" id="UP001208570">
    <property type="component" value="Unassembled WGS sequence"/>
</dbReference>
<comment type="caution">
    <text evidence="2">The sequence shown here is derived from an EMBL/GenBank/DDBJ whole genome shotgun (WGS) entry which is preliminary data.</text>
</comment>
<evidence type="ECO:0000313" key="2">
    <source>
        <dbReference type="EMBL" id="KAK2153567.1"/>
    </source>
</evidence>
<organism evidence="2 3">
    <name type="scientific">Paralvinella palmiformis</name>
    <dbReference type="NCBI Taxonomy" id="53620"/>
    <lineage>
        <taxon>Eukaryota</taxon>
        <taxon>Metazoa</taxon>
        <taxon>Spiralia</taxon>
        <taxon>Lophotrochozoa</taxon>
        <taxon>Annelida</taxon>
        <taxon>Polychaeta</taxon>
        <taxon>Sedentaria</taxon>
        <taxon>Canalipalpata</taxon>
        <taxon>Terebellida</taxon>
        <taxon>Terebelliformia</taxon>
        <taxon>Alvinellidae</taxon>
        <taxon>Paralvinella</taxon>
    </lineage>
</organism>